<evidence type="ECO:0000313" key="1">
    <source>
        <dbReference type="EMBL" id="KAK3064048.1"/>
    </source>
</evidence>
<feature type="non-terminal residue" evidence="1">
    <location>
        <position position="90"/>
    </location>
</feature>
<evidence type="ECO:0000313" key="2">
    <source>
        <dbReference type="Proteomes" id="UP001186974"/>
    </source>
</evidence>
<name>A0ACC3D9N7_9PEZI</name>
<gene>
    <name evidence="1" type="ORF">LTS18_010554</name>
</gene>
<sequence>MSAAFANMVPAEHNHKSASVSTSARPSASISSSERHISFAHPEHEYAANPLPMSKLSKAWRAVKKAAKEHHESSNSAFEALYGAHGRQYA</sequence>
<keyword evidence="2" id="KW-1185">Reference proteome</keyword>
<dbReference type="EMBL" id="JAWDJW010006630">
    <property type="protein sequence ID" value="KAK3064048.1"/>
    <property type="molecule type" value="Genomic_DNA"/>
</dbReference>
<protein>
    <submittedName>
        <fullName evidence="1">Uncharacterized protein</fullName>
    </submittedName>
</protein>
<proteinExistence type="predicted"/>
<comment type="caution">
    <text evidence="1">The sequence shown here is derived from an EMBL/GenBank/DDBJ whole genome shotgun (WGS) entry which is preliminary data.</text>
</comment>
<reference evidence="1" key="1">
    <citation type="submission" date="2024-09" db="EMBL/GenBank/DDBJ databases">
        <title>Black Yeasts Isolated from many extreme environments.</title>
        <authorList>
            <person name="Coleine C."/>
            <person name="Stajich J.E."/>
            <person name="Selbmann L."/>
        </authorList>
    </citation>
    <scope>NUCLEOTIDE SEQUENCE</scope>
    <source>
        <strain evidence="1">CCFEE 5737</strain>
    </source>
</reference>
<accession>A0ACC3D9N7</accession>
<organism evidence="1 2">
    <name type="scientific">Coniosporium uncinatum</name>
    <dbReference type="NCBI Taxonomy" id="93489"/>
    <lineage>
        <taxon>Eukaryota</taxon>
        <taxon>Fungi</taxon>
        <taxon>Dikarya</taxon>
        <taxon>Ascomycota</taxon>
        <taxon>Pezizomycotina</taxon>
        <taxon>Dothideomycetes</taxon>
        <taxon>Dothideomycetes incertae sedis</taxon>
        <taxon>Coniosporium</taxon>
    </lineage>
</organism>
<dbReference type="Proteomes" id="UP001186974">
    <property type="component" value="Unassembled WGS sequence"/>
</dbReference>